<proteinExistence type="predicted"/>
<sequence>MNNNSTLTQMTHSNNIDSLDKIQNVDLSEDNKDEDNEECNLLYISEAEFGGKLDEEKKVNIIKDHKDQYDSVELDNIIHLAIDKNAKWKLSGLFCSLELPFH</sequence>
<evidence type="ECO:0000313" key="2">
    <source>
        <dbReference type="Proteomes" id="UP000789901"/>
    </source>
</evidence>
<name>A0ABN7WRD7_GIGMA</name>
<protein>
    <submittedName>
        <fullName evidence="1">17336_t:CDS:1</fullName>
    </submittedName>
</protein>
<accession>A0ABN7WRD7</accession>
<keyword evidence="2" id="KW-1185">Reference proteome</keyword>
<organism evidence="1 2">
    <name type="scientific">Gigaspora margarita</name>
    <dbReference type="NCBI Taxonomy" id="4874"/>
    <lineage>
        <taxon>Eukaryota</taxon>
        <taxon>Fungi</taxon>
        <taxon>Fungi incertae sedis</taxon>
        <taxon>Mucoromycota</taxon>
        <taxon>Glomeromycotina</taxon>
        <taxon>Glomeromycetes</taxon>
        <taxon>Diversisporales</taxon>
        <taxon>Gigasporaceae</taxon>
        <taxon>Gigaspora</taxon>
    </lineage>
</organism>
<reference evidence="1 2" key="1">
    <citation type="submission" date="2021-06" db="EMBL/GenBank/DDBJ databases">
        <authorList>
            <person name="Kallberg Y."/>
            <person name="Tangrot J."/>
            <person name="Rosling A."/>
        </authorList>
    </citation>
    <scope>NUCLEOTIDE SEQUENCE [LARGE SCALE GENOMIC DNA]</scope>
    <source>
        <strain evidence="1 2">120-4 pot B 10/14</strain>
    </source>
</reference>
<gene>
    <name evidence="1" type="ORF">GMARGA_LOCUS33737</name>
</gene>
<dbReference type="Proteomes" id="UP000789901">
    <property type="component" value="Unassembled WGS sequence"/>
</dbReference>
<evidence type="ECO:0000313" key="1">
    <source>
        <dbReference type="EMBL" id="CAG8837942.1"/>
    </source>
</evidence>
<dbReference type="EMBL" id="CAJVQB010056951">
    <property type="protein sequence ID" value="CAG8837942.1"/>
    <property type="molecule type" value="Genomic_DNA"/>
</dbReference>
<comment type="caution">
    <text evidence="1">The sequence shown here is derived from an EMBL/GenBank/DDBJ whole genome shotgun (WGS) entry which is preliminary data.</text>
</comment>